<feature type="transmembrane region" description="Helical" evidence="1">
    <location>
        <begin position="43"/>
        <end position="59"/>
    </location>
</feature>
<keyword evidence="1" id="KW-1133">Transmembrane helix</keyword>
<keyword evidence="3" id="KW-1185">Reference proteome</keyword>
<proteinExistence type="predicted"/>
<evidence type="ECO:0008006" key="4">
    <source>
        <dbReference type="Google" id="ProtNLM"/>
    </source>
</evidence>
<dbReference type="EMBL" id="SMOL01000021">
    <property type="protein sequence ID" value="KAB2634837.1"/>
    <property type="molecule type" value="Genomic_DNA"/>
</dbReference>
<evidence type="ECO:0000313" key="3">
    <source>
        <dbReference type="Proteomes" id="UP000327157"/>
    </source>
</evidence>
<evidence type="ECO:0000256" key="1">
    <source>
        <dbReference type="SAM" id="Phobius"/>
    </source>
</evidence>
<keyword evidence="1" id="KW-0812">Transmembrane</keyword>
<organism evidence="2 3">
    <name type="scientific">Pyrus ussuriensis x Pyrus communis</name>
    <dbReference type="NCBI Taxonomy" id="2448454"/>
    <lineage>
        <taxon>Eukaryota</taxon>
        <taxon>Viridiplantae</taxon>
        <taxon>Streptophyta</taxon>
        <taxon>Embryophyta</taxon>
        <taxon>Tracheophyta</taxon>
        <taxon>Spermatophyta</taxon>
        <taxon>Magnoliopsida</taxon>
        <taxon>eudicotyledons</taxon>
        <taxon>Gunneridae</taxon>
        <taxon>Pentapetalae</taxon>
        <taxon>rosids</taxon>
        <taxon>fabids</taxon>
        <taxon>Rosales</taxon>
        <taxon>Rosaceae</taxon>
        <taxon>Amygdaloideae</taxon>
        <taxon>Maleae</taxon>
        <taxon>Pyrus</taxon>
    </lineage>
</organism>
<evidence type="ECO:0000313" key="2">
    <source>
        <dbReference type="EMBL" id="KAB2634837.1"/>
    </source>
</evidence>
<keyword evidence="1" id="KW-0472">Membrane</keyword>
<feature type="transmembrane region" description="Helical" evidence="1">
    <location>
        <begin position="9"/>
        <end position="31"/>
    </location>
</feature>
<gene>
    <name evidence="2" type="ORF">D8674_038035</name>
</gene>
<dbReference type="PROSITE" id="PS51257">
    <property type="entry name" value="PROKAR_LIPOPROTEIN"/>
    <property type="match status" value="1"/>
</dbReference>
<protein>
    <recommendedName>
        <fullName evidence="4">Transmembrane protein</fullName>
    </recommendedName>
</protein>
<comment type="caution">
    <text evidence="2">The sequence shown here is derived from an EMBL/GenBank/DDBJ whole genome shotgun (WGS) entry which is preliminary data.</text>
</comment>
<sequence>MTAVARTKMVIMVVAVVMVAIVMGYGCVPIKDDGKASDNDGGVLVFMVMVAVVMIVVCIKKDNIGSELWKENLLDVVD</sequence>
<dbReference type="AlphaFoldDB" id="A0A5N5I6K8"/>
<reference evidence="2 3" key="2">
    <citation type="submission" date="2019-11" db="EMBL/GenBank/DDBJ databases">
        <title>A de novo genome assembly of a pear dwarfing rootstock.</title>
        <authorList>
            <person name="Wang F."/>
            <person name="Wang J."/>
            <person name="Li S."/>
            <person name="Zhang Y."/>
            <person name="Fang M."/>
            <person name="Ma L."/>
            <person name="Zhao Y."/>
            <person name="Jiang S."/>
        </authorList>
    </citation>
    <scope>NUCLEOTIDE SEQUENCE [LARGE SCALE GENOMIC DNA]</scope>
    <source>
        <strain evidence="2">S2</strain>
        <tissue evidence="2">Leaf</tissue>
    </source>
</reference>
<dbReference type="Proteomes" id="UP000327157">
    <property type="component" value="Unassembled WGS sequence"/>
</dbReference>
<accession>A0A5N5I6K8</accession>
<name>A0A5N5I6K8_9ROSA</name>
<reference evidence="2 3" key="1">
    <citation type="submission" date="2019-09" db="EMBL/GenBank/DDBJ databases">
        <authorList>
            <person name="Ou C."/>
        </authorList>
    </citation>
    <scope>NUCLEOTIDE SEQUENCE [LARGE SCALE GENOMIC DNA]</scope>
    <source>
        <strain evidence="2">S2</strain>
        <tissue evidence="2">Leaf</tissue>
    </source>
</reference>